<organism evidence="8 9">
    <name type="scientific">Cellulomonas shaoxiangyii</name>
    <dbReference type="NCBI Taxonomy" id="2566013"/>
    <lineage>
        <taxon>Bacteria</taxon>
        <taxon>Bacillati</taxon>
        <taxon>Actinomycetota</taxon>
        <taxon>Actinomycetes</taxon>
        <taxon>Micrococcales</taxon>
        <taxon>Cellulomonadaceae</taxon>
        <taxon>Cellulomonas</taxon>
    </lineage>
</organism>
<keyword evidence="3 6" id="KW-0812">Transmembrane</keyword>
<evidence type="ECO:0000256" key="6">
    <source>
        <dbReference type="SAM" id="Phobius"/>
    </source>
</evidence>
<feature type="transmembrane region" description="Helical" evidence="6">
    <location>
        <begin position="63"/>
        <end position="81"/>
    </location>
</feature>
<evidence type="ECO:0000256" key="2">
    <source>
        <dbReference type="ARBA" id="ARBA00022475"/>
    </source>
</evidence>
<dbReference type="PANTHER" id="PTHR34697">
    <property type="entry name" value="PHOSPHATIDYLGLYCEROL LYSYLTRANSFERASE"/>
    <property type="match status" value="1"/>
</dbReference>
<dbReference type="InterPro" id="IPR051211">
    <property type="entry name" value="PG_lysyltransferase"/>
</dbReference>
<gene>
    <name evidence="8" type="ORF">E5225_08170</name>
</gene>
<evidence type="ECO:0000313" key="8">
    <source>
        <dbReference type="EMBL" id="QCB93541.1"/>
    </source>
</evidence>
<keyword evidence="9" id="KW-1185">Reference proteome</keyword>
<evidence type="ECO:0000256" key="4">
    <source>
        <dbReference type="ARBA" id="ARBA00022989"/>
    </source>
</evidence>
<dbReference type="OrthoDB" id="594838at2"/>
<sequence>MADARRALLPRTAPDALARHRADVRVRVVASRTALLLAVLGVLSALVRPLWQELPVVREVLPGLVPVTSRAALLLVSTLLLLTARGLRTGSRLAWGGTLAVLGVSAALHLTKGLHVVESVVVAVGALWLAAHGRAFPVLPTRRAVRLAVLVSAAAVVLAAVAVAASAWAPATGRADAADRTAWGRVGNPLVTGLAVLFLVTLFWSLLSPRRPVPLGAGAHLAERERARALVEQWGGGTLDYFALRDDKDWFVSGRTVVAHAVRGGVCLVSPDPIGPPDERVGAWADFLEHAQEAGWSVSVVAASADWLPVYEASGLRPLYLGDEATVDCRTFTLHGRAHKSLRQSVGRIVRLGYVTTFHDPVDLAPDLRDAIAAMSDESRRGEQERGFSMTLSRLFDPLDTGLLLSVTRAPDGRVDAFCQWVPARDIDGWSLDVMRRRTDEGAPNGLVEETIVATVEELRRRGCRGLGLNFAVLRDVLEGEGRSRLDELARQLLRRLSQGTQAATLGAFNEKFDPSWTPRYLVLDPAEYVATQALAVAGAEGVTEIPVIGRFLAPRGTPS</sequence>
<evidence type="ECO:0000313" key="9">
    <source>
        <dbReference type="Proteomes" id="UP000296469"/>
    </source>
</evidence>
<dbReference type="GO" id="GO:0055091">
    <property type="term" value="P:phospholipid homeostasis"/>
    <property type="evidence" value="ECO:0007669"/>
    <property type="project" value="TreeGrafter"/>
</dbReference>
<dbReference type="GO" id="GO:0005886">
    <property type="term" value="C:plasma membrane"/>
    <property type="evidence" value="ECO:0007669"/>
    <property type="project" value="UniProtKB-SubCell"/>
</dbReference>
<feature type="transmembrane region" description="Helical" evidence="6">
    <location>
        <begin position="189"/>
        <end position="207"/>
    </location>
</feature>
<evidence type="ECO:0000256" key="1">
    <source>
        <dbReference type="ARBA" id="ARBA00004651"/>
    </source>
</evidence>
<dbReference type="EMBL" id="CP039291">
    <property type="protein sequence ID" value="QCB93541.1"/>
    <property type="molecule type" value="Genomic_DNA"/>
</dbReference>
<dbReference type="PANTHER" id="PTHR34697:SF2">
    <property type="entry name" value="PHOSPHATIDYLGLYCEROL LYSYLTRANSFERASE"/>
    <property type="match status" value="1"/>
</dbReference>
<name>A0A4P7SIF5_9CELL</name>
<dbReference type="InterPro" id="IPR024320">
    <property type="entry name" value="LPG_synthase_C"/>
</dbReference>
<reference evidence="8 9" key="1">
    <citation type="submission" date="2019-04" db="EMBL/GenBank/DDBJ databases">
        <title>Isolation and identification of Cellulomonas shaoxiangyii sp. Nov. isolated from feces of the Tibetan antelopes (Pantholops hodgsonii) in the Qinghai-Tibet plateau of China.</title>
        <authorList>
            <person name="Tian Z."/>
        </authorList>
    </citation>
    <scope>NUCLEOTIDE SEQUENCE [LARGE SCALE GENOMIC DNA]</scope>
    <source>
        <strain evidence="8 9">Z28</strain>
    </source>
</reference>
<evidence type="ECO:0000259" key="7">
    <source>
        <dbReference type="Pfam" id="PF09924"/>
    </source>
</evidence>
<dbReference type="Pfam" id="PF09924">
    <property type="entry name" value="LPG_synthase_C"/>
    <property type="match status" value="1"/>
</dbReference>
<dbReference type="Proteomes" id="UP000296469">
    <property type="component" value="Chromosome"/>
</dbReference>
<keyword evidence="4 6" id="KW-1133">Transmembrane helix</keyword>
<keyword evidence="5 6" id="KW-0472">Membrane</keyword>
<dbReference type="AlphaFoldDB" id="A0A4P7SIF5"/>
<dbReference type="RefSeq" id="WP_135971812.1">
    <property type="nucleotide sequence ID" value="NZ_CP039291.1"/>
</dbReference>
<feature type="transmembrane region" description="Helical" evidence="6">
    <location>
        <begin position="147"/>
        <end position="169"/>
    </location>
</feature>
<feature type="transmembrane region" description="Helical" evidence="6">
    <location>
        <begin position="29"/>
        <end position="51"/>
    </location>
</feature>
<evidence type="ECO:0000256" key="3">
    <source>
        <dbReference type="ARBA" id="ARBA00022692"/>
    </source>
</evidence>
<feature type="transmembrane region" description="Helical" evidence="6">
    <location>
        <begin position="116"/>
        <end position="135"/>
    </location>
</feature>
<feature type="domain" description="Phosphatidylglycerol lysyltransferase C-terminal" evidence="7">
    <location>
        <begin position="228"/>
        <end position="523"/>
    </location>
</feature>
<accession>A0A4P7SIF5</accession>
<evidence type="ECO:0000256" key="5">
    <source>
        <dbReference type="ARBA" id="ARBA00023136"/>
    </source>
</evidence>
<proteinExistence type="predicted"/>
<protein>
    <submittedName>
        <fullName evidence="8">DUF2156 domain-containing protein</fullName>
    </submittedName>
</protein>
<comment type="subcellular location">
    <subcellularLocation>
        <location evidence="1">Cell membrane</location>
        <topology evidence="1">Multi-pass membrane protein</topology>
    </subcellularLocation>
</comment>
<dbReference type="GO" id="GO:0016755">
    <property type="term" value="F:aminoacyltransferase activity"/>
    <property type="evidence" value="ECO:0007669"/>
    <property type="project" value="TreeGrafter"/>
</dbReference>
<dbReference type="KEGG" id="celz:E5225_08170"/>
<keyword evidence="2" id="KW-1003">Cell membrane</keyword>